<sequence>MFGRFLDLLGTEFHFDRSPPAVVETDDGIRFQSARITIVEDLPIDGFCVDP</sequence>
<gene>
    <name evidence="1" type="ORF">SDC9_185989</name>
</gene>
<reference evidence="1" key="1">
    <citation type="submission" date="2019-08" db="EMBL/GenBank/DDBJ databases">
        <authorList>
            <person name="Kucharzyk K."/>
            <person name="Murdoch R.W."/>
            <person name="Higgins S."/>
            <person name="Loffler F."/>
        </authorList>
    </citation>
    <scope>NUCLEOTIDE SEQUENCE</scope>
</reference>
<dbReference type="EMBL" id="VSSQ01093716">
    <property type="protein sequence ID" value="MPN38465.1"/>
    <property type="molecule type" value="Genomic_DNA"/>
</dbReference>
<name>A0A645HHE9_9ZZZZ</name>
<organism evidence="1">
    <name type="scientific">bioreactor metagenome</name>
    <dbReference type="NCBI Taxonomy" id="1076179"/>
    <lineage>
        <taxon>unclassified sequences</taxon>
        <taxon>metagenomes</taxon>
        <taxon>ecological metagenomes</taxon>
    </lineage>
</organism>
<protein>
    <submittedName>
        <fullName evidence="1">Uncharacterized protein</fullName>
    </submittedName>
</protein>
<proteinExistence type="predicted"/>
<evidence type="ECO:0000313" key="1">
    <source>
        <dbReference type="EMBL" id="MPN38465.1"/>
    </source>
</evidence>
<dbReference type="AlphaFoldDB" id="A0A645HHE9"/>
<comment type="caution">
    <text evidence="1">The sequence shown here is derived from an EMBL/GenBank/DDBJ whole genome shotgun (WGS) entry which is preliminary data.</text>
</comment>
<accession>A0A645HHE9</accession>